<proteinExistence type="predicted"/>
<comment type="caution">
    <text evidence="1">The sequence shown here is derived from an EMBL/GenBank/DDBJ whole genome shotgun (WGS) entry which is preliminary data.</text>
</comment>
<reference evidence="1" key="1">
    <citation type="submission" date="2021-03" db="EMBL/GenBank/DDBJ databases">
        <authorList>
            <consortium name="DOE Joint Genome Institute"/>
            <person name="Ahrendt S."/>
            <person name="Looney B.P."/>
            <person name="Miyauchi S."/>
            <person name="Morin E."/>
            <person name="Drula E."/>
            <person name="Courty P.E."/>
            <person name="Chicoki N."/>
            <person name="Fauchery L."/>
            <person name="Kohler A."/>
            <person name="Kuo A."/>
            <person name="Labutti K."/>
            <person name="Pangilinan J."/>
            <person name="Lipzen A."/>
            <person name="Riley R."/>
            <person name="Andreopoulos W."/>
            <person name="He G."/>
            <person name="Johnson J."/>
            <person name="Barry K.W."/>
            <person name="Grigoriev I.V."/>
            <person name="Nagy L."/>
            <person name="Hibbett D."/>
            <person name="Henrissat B."/>
            <person name="Matheny P.B."/>
            <person name="Labbe J."/>
            <person name="Martin F."/>
        </authorList>
    </citation>
    <scope>NUCLEOTIDE SEQUENCE</scope>
    <source>
        <strain evidence="1">HHB10654</strain>
    </source>
</reference>
<protein>
    <submittedName>
        <fullName evidence="1">Uncharacterized protein</fullName>
    </submittedName>
</protein>
<gene>
    <name evidence="1" type="ORF">BV25DRAFT_1785013</name>
</gene>
<evidence type="ECO:0000313" key="1">
    <source>
        <dbReference type="EMBL" id="KAI0060486.1"/>
    </source>
</evidence>
<accession>A0ACB8SXQ7</accession>
<name>A0ACB8SXQ7_9AGAM</name>
<keyword evidence="2" id="KW-1185">Reference proteome</keyword>
<organism evidence="1 2">
    <name type="scientific">Artomyces pyxidatus</name>
    <dbReference type="NCBI Taxonomy" id="48021"/>
    <lineage>
        <taxon>Eukaryota</taxon>
        <taxon>Fungi</taxon>
        <taxon>Dikarya</taxon>
        <taxon>Basidiomycota</taxon>
        <taxon>Agaricomycotina</taxon>
        <taxon>Agaricomycetes</taxon>
        <taxon>Russulales</taxon>
        <taxon>Auriscalpiaceae</taxon>
        <taxon>Artomyces</taxon>
    </lineage>
</organism>
<reference evidence="1" key="2">
    <citation type="journal article" date="2022" name="New Phytol.">
        <title>Evolutionary transition to the ectomycorrhizal habit in the genomes of a hyperdiverse lineage of mushroom-forming fungi.</title>
        <authorList>
            <person name="Looney B."/>
            <person name="Miyauchi S."/>
            <person name="Morin E."/>
            <person name="Drula E."/>
            <person name="Courty P.E."/>
            <person name="Kohler A."/>
            <person name="Kuo A."/>
            <person name="LaButti K."/>
            <person name="Pangilinan J."/>
            <person name="Lipzen A."/>
            <person name="Riley R."/>
            <person name="Andreopoulos W."/>
            <person name="He G."/>
            <person name="Johnson J."/>
            <person name="Nolan M."/>
            <person name="Tritt A."/>
            <person name="Barry K.W."/>
            <person name="Grigoriev I.V."/>
            <person name="Nagy L.G."/>
            <person name="Hibbett D."/>
            <person name="Henrissat B."/>
            <person name="Matheny P.B."/>
            <person name="Labbe J."/>
            <person name="Martin F.M."/>
        </authorList>
    </citation>
    <scope>NUCLEOTIDE SEQUENCE</scope>
    <source>
        <strain evidence="1">HHB10654</strain>
    </source>
</reference>
<dbReference type="Proteomes" id="UP000814140">
    <property type="component" value="Unassembled WGS sequence"/>
</dbReference>
<dbReference type="EMBL" id="MU277218">
    <property type="protein sequence ID" value="KAI0060486.1"/>
    <property type="molecule type" value="Genomic_DNA"/>
</dbReference>
<feature type="non-terminal residue" evidence="1">
    <location>
        <position position="244"/>
    </location>
</feature>
<evidence type="ECO:0000313" key="2">
    <source>
        <dbReference type="Proteomes" id="UP000814140"/>
    </source>
</evidence>
<sequence length="244" mass="26874">QTVETIGPSRFSGVCSDSTGNTRLSRQIACTRIIKTALNFGDCCHHLNRTIWSITALPHFQETVRIVRKTITTFHTSHIGHAALEAARSRMIKGPGLEAIGKTRFATIILSALSVQRNLAAIKNVIESSPGSYPEIEDFYQTAPGDLQTFEFERSLSQLCQVGTPAAKALACLEAVEATAADVYVFWHAVLRATEDVLQMKKLHFERDVADAIRGILNARHRQLFEDGNIATDGYLTATYLNPS</sequence>
<feature type="non-terminal residue" evidence="1">
    <location>
        <position position="1"/>
    </location>
</feature>